<keyword evidence="2" id="KW-1185">Reference proteome</keyword>
<evidence type="ECO:0000313" key="1">
    <source>
        <dbReference type="EMBL" id="KAI7755919.1"/>
    </source>
</evidence>
<dbReference type="EMBL" id="JAMZMK010000702">
    <property type="protein sequence ID" value="KAI7755919.1"/>
    <property type="molecule type" value="Genomic_DNA"/>
</dbReference>
<organism evidence="1 2">
    <name type="scientific">Ambrosia artemisiifolia</name>
    <name type="common">Common ragweed</name>
    <dbReference type="NCBI Taxonomy" id="4212"/>
    <lineage>
        <taxon>Eukaryota</taxon>
        <taxon>Viridiplantae</taxon>
        <taxon>Streptophyta</taxon>
        <taxon>Embryophyta</taxon>
        <taxon>Tracheophyta</taxon>
        <taxon>Spermatophyta</taxon>
        <taxon>Magnoliopsida</taxon>
        <taxon>eudicotyledons</taxon>
        <taxon>Gunneridae</taxon>
        <taxon>Pentapetalae</taxon>
        <taxon>asterids</taxon>
        <taxon>campanulids</taxon>
        <taxon>Asterales</taxon>
        <taxon>Asteraceae</taxon>
        <taxon>Asteroideae</taxon>
        <taxon>Heliantheae alliance</taxon>
        <taxon>Heliantheae</taxon>
        <taxon>Ambrosia</taxon>
    </lineage>
</organism>
<reference evidence="1" key="1">
    <citation type="submission" date="2022-06" db="EMBL/GenBank/DDBJ databases">
        <title>Uncovering the hologenomic basis of an extraordinary plant invasion.</title>
        <authorList>
            <person name="Bieker V.C."/>
            <person name="Martin M.D."/>
            <person name="Gilbert T."/>
            <person name="Hodgins K."/>
            <person name="Battlay P."/>
            <person name="Petersen B."/>
            <person name="Wilson J."/>
        </authorList>
    </citation>
    <scope>NUCLEOTIDE SEQUENCE</scope>
    <source>
        <strain evidence="1">AA19_3_7</strain>
        <tissue evidence="1">Leaf</tissue>
    </source>
</reference>
<gene>
    <name evidence="1" type="ORF">M8C21_015540</name>
</gene>
<proteinExistence type="predicted"/>
<dbReference type="AlphaFoldDB" id="A0AAD5GWS3"/>
<sequence>MVHWLVHKGYILDLITTSEVIMKEINHLQEKEMQLMAENDRLEVRVFFTLVTSVPSA</sequence>
<dbReference type="Proteomes" id="UP001206925">
    <property type="component" value="Unassembled WGS sequence"/>
</dbReference>
<name>A0AAD5GWS3_AMBAR</name>
<evidence type="ECO:0000313" key="2">
    <source>
        <dbReference type="Proteomes" id="UP001206925"/>
    </source>
</evidence>
<comment type="caution">
    <text evidence="1">The sequence shown here is derived from an EMBL/GenBank/DDBJ whole genome shotgun (WGS) entry which is preliminary data.</text>
</comment>
<feature type="non-terminal residue" evidence="1">
    <location>
        <position position="1"/>
    </location>
</feature>
<accession>A0AAD5GWS3</accession>
<protein>
    <submittedName>
        <fullName evidence="1">Uncharacterized protein</fullName>
    </submittedName>
</protein>